<evidence type="ECO:0000256" key="1">
    <source>
        <dbReference type="SAM" id="SignalP"/>
    </source>
</evidence>
<reference evidence="2 3" key="1">
    <citation type="journal article" date="2024" name="Insects">
        <title>An Improved Chromosome-Level Genome Assembly of the Firefly Pyrocoelia pectoralis.</title>
        <authorList>
            <person name="Fu X."/>
            <person name="Meyer-Rochow V.B."/>
            <person name="Ballantyne L."/>
            <person name="Zhu X."/>
        </authorList>
    </citation>
    <scope>NUCLEOTIDE SEQUENCE [LARGE SCALE GENOMIC DNA]</scope>
    <source>
        <strain evidence="2">XCY_ONT2</strain>
    </source>
</reference>
<comment type="caution">
    <text evidence="2">The sequence shown here is derived from an EMBL/GenBank/DDBJ whole genome shotgun (WGS) entry which is preliminary data.</text>
</comment>
<name>A0AAN7VHN6_9COLE</name>
<evidence type="ECO:0000313" key="3">
    <source>
        <dbReference type="Proteomes" id="UP001329430"/>
    </source>
</evidence>
<evidence type="ECO:0000313" key="2">
    <source>
        <dbReference type="EMBL" id="KAK5649015.1"/>
    </source>
</evidence>
<keyword evidence="3" id="KW-1185">Reference proteome</keyword>
<dbReference type="AlphaFoldDB" id="A0AAN7VHN6"/>
<organism evidence="2 3">
    <name type="scientific">Pyrocoelia pectoralis</name>
    <dbReference type="NCBI Taxonomy" id="417401"/>
    <lineage>
        <taxon>Eukaryota</taxon>
        <taxon>Metazoa</taxon>
        <taxon>Ecdysozoa</taxon>
        <taxon>Arthropoda</taxon>
        <taxon>Hexapoda</taxon>
        <taxon>Insecta</taxon>
        <taxon>Pterygota</taxon>
        <taxon>Neoptera</taxon>
        <taxon>Endopterygota</taxon>
        <taxon>Coleoptera</taxon>
        <taxon>Polyphaga</taxon>
        <taxon>Elateriformia</taxon>
        <taxon>Elateroidea</taxon>
        <taxon>Lampyridae</taxon>
        <taxon>Lampyrinae</taxon>
        <taxon>Pyrocoelia</taxon>
    </lineage>
</organism>
<sequence length="193" mass="22079">MRLSLIFTLAVLKTVSSRPEMITRDTKVELPGSEKINRRSPQEYFESTYDLLEDNTAEKIHLFTKRSDNSMPKPSDDMMAEENSLVFRPLFHTKLSRTKPRAIRSTDGQEKEDEMKSAETGIVYVPLFGARDRGRARRSAGKQNDEGVIGTPYDLETAEDIVFRPLFRHKHRASQSGSDSIFGSRLVFQNQYS</sequence>
<dbReference type="Proteomes" id="UP001329430">
    <property type="component" value="Chromosome 2"/>
</dbReference>
<protein>
    <recommendedName>
        <fullName evidence="4">Pheromone biosynthesis activating neuropeptide</fullName>
    </recommendedName>
</protein>
<proteinExistence type="predicted"/>
<keyword evidence="1" id="KW-0732">Signal</keyword>
<evidence type="ECO:0008006" key="4">
    <source>
        <dbReference type="Google" id="ProtNLM"/>
    </source>
</evidence>
<accession>A0AAN7VHN6</accession>
<gene>
    <name evidence="2" type="ORF">RI129_003907</name>
</gene>
<feature type="chain" id="PRO_5042822874" description="Pheromone biosynthesis activating neuropeptide" evidence="1">
    <location>
        <begin position="18"/>
        <end position="193"/>
    </location>
</feature>
<dbReference type="EMBL" id="JAVRBK010000002">
    <property type="protein sequence ID" value="KAK5649015.1"/>
    <property type="molecule type" value="Genomic_DNA"/>
</dbReference>
<feature type="signal peptide" evidence="1">
    <location>
        <begin position="1"/>
        <end position="17"/>
    </location>
</feature>